<dbReference type="PANTHER" id="PTHR31672:SF13">
    <property type="entry name" value="F-BOX PROTEIN CPR30-LIKE"/>
    <property type="match status" value="1"/>
</dbReference>
<sequence>MAAAATYEKVSFLNIPDDVSFSILSKLPLKSLKRFTCVQKSWSLLLQNPYFMNMFRTNLLVSKHDEHDDNMCILLKEMKAYENQDTLCTLSGKSFENRVRLDWPPPLQGVDSYIRIWGTASVNGILCLSQGFLDPITIVLWNPATGEFKVVPRSRRPPNVEFNSYPFSFGYDRIKDDYKVIRLVDFRQYFEDTWVCLPEKNSPFWEMDVDSDDDDDDNDNDFWEGVPIDMYDPYWEIYTLKSNSWKKLDGIDRHAAWNDRCEVNLNEWSHWLGLNNDMVSFDFSNESFFVTTLPSFDFSKETSYEGISSFLDLKRRHLQRNLVVLNGSVAFICTVLKTAYFHIWVLGELGVKESWTKLFVVGPLPYIMRPIAVGLKGDIFYIKEDKELACFDLSTQRIVDVGIKEDRAWLQIVIYKKNLCSFRGINN</sequence>
<reference evidence="3" key="1">
    <citation type="journal article" date="2017" name="Front. Plant Sci.">
        <title>Climate Clever Clovers: New Paradigm to Reduce the Environmental Footprint of Ruminants by Breeding Low Methanogenic Forages Utilizing Haplotype Variation.</title>
        <authorList>
            <person name="Kaur P."/>
            <person name="Appels R."/>
            <person name="Bayer P.E."/>
            <person name="Keeble-Gagnere G."/>
            <person name="Wang J."/>
            <person name="Hirakawa H."/>
            <person name="Shirasawa K."/>
            <person name="Vercoe P."/>
            <person name="Stefanova K."/>
            <person name="Durmic Z."/>
            <person name="Nichols P."/>
            <person name="Revell C."/>
            <person name="Isobe S.N."/>
            <person name="Edwards D."/>
            <person name="Erskine W."/>
        </authorList>
    </citation>
    <scope>NUCLEOTIDE SEQUENCE [LARGE SCALE GENOMIC DNA]</scope>
    <source>
        <strain evidence="3">cv. Daliak</strain>
    </source>
</reference>
<dbReference type="EMBL" id="DF973825">
    <property type="protein sequence ID" value="GAU40793.1"/>
    <property type="molecule type" value="Genomic_DNA"/>
</dbReference>
<proteinExistence type="predicted"/>
<dbReference type="InterPro" id="IPR006527">
    <property type="entry name" value="F-box-assoc_dom_typ1"/>
</dbReference>
<dbReference type="InterPro" id="IPR050796">
    <property type="entry name" value="SCF_F-box_component"/>
</dbReference>
<gene>
    <name evidence="2" type="ORF">TSUD_348900</name>
</gene>
<dbReference type="NCBIfam" id="TIGR01640">
    <property type="entry name" value="F_box_assoc_1"/>
    <property type="match status" value="2"/>
</dbReference>
<evidence type="ECO:0000313" key="3">
    <source>
        <dbReference type="Proteomes" id="UP000242715"/>
    </source>
</evidence>
<dbReference type="InterPro" id="IPR036047">
    <property type="entry name" value="F-box-like_dom_sf"/>
</dbReference>
<dbReference type="OrthoDB" id="1429268at2759"/>
<organism evidence="2 3">
    <name type="scientific">Trifolium subterraneum</name>
    <name type="common">Subterranean clover</name>
    <dbReference type="NCBI Taxonomy" id="3900"/>
    <lineage>
        <taxon>Eukaryota</taxon>
        <taxon>Viridiplantae</taxon>
        <taxon>Streptophyta</taxon>
        <taxon>Embryophyta</taxon>
        <taxon>Tracheophyta</taxon>
        <taxon>Spermatophyta</taxon>
        <taxon>Magnoliopsida</taxon>
        <taxon>eudicotyledons</taxon>
        <taxon>Gunneridae</taxon>
        <taxon>Pentapetalae</taxon>
        <taxon>rosids</taxon>
        <taxon>fabids</taxon>
        <taxon>Fabales</taxon>
        <taxon>Fabaceae</taxon>
        <taxon>Papilionoideae</taxon>
        <taxon>50 kb inversion clade</taxon>
        <taxon>NPAAA clade</taxon>
        <taxon>Hologalegina</taxon>
        <taxon>IRL clade</taxon>
        <taxon>Trifolieae</taxon>
        <taxon>Trifolium</taxon>
    </lineage>
</organism>
<accession>A0A2Z6NFI6</accession>
<name>A0A2Z6NFI6_TRISU</name>
<protein>
    <recommendedName>
        <fullName evidence="1">F-box domain-containing protein</fullName>
    </recommendedName>
</protein>
<dbReference type="AlphaFoldDB" id="A0A2Z6NFI6"/>
<dbReference type="Pfam" id="PF07734">
    <property type="entry name" value="FBA_1"/>
    <property type="match status" value="1"/>
</dbReference>
<dbReference type="PANTHER" id="PTHR31672">
    <property type="entry name" value="BNACNNG10540D PROTEIN"/>
    <property type="match status" value="1"/>
</dbReference>
<keyword evidence="3" id="KW-1185">Reference proteome</keyword>
<feature type="domain" description="F-box" evidence="1">
    <location>
        <begin position="9"/>
        <end position="54"/>
    </location>
</feature>
<dbReference type="InterPro" id="IPR001810">
    <property type="entry name" value="F-box_dom"/>
</dbReference>
<dbReference type="PROSITE" id="PS50181">
    <property type="entry name" value="FBOX"/>
    <property type="match status" value="1"/>
</dbReference>
<dbReference type="Proteomes" id="UP000242715">
    <property type="component" value="Unassembled WGS sequence"/>
</dbReference>
<dbReference type="SUPFAM" id="SSF81383">
    <property type="entry name" value="F-box domain"/>
    <property type="match status" value="1"/>
</dbReference>
<evidence type="ECO:0000259" key="1">
    <source>
        <dbReference type="PROSITE" id="PS50181"/>
    </source>
</evidence>
<dbReference type="InterPro" id="IPR017451">
    <property type="entry name" value="F-box-assoc_interact_dom"/>
</dbReference>
<evidence type="ECO:0000313" key="2">
    <source>
        <dbReference type="EMBL" id="GAU40793.1"/>
    </source>
</evidence>